<evidence type="ECO:0000256" key="5">
    <source>
        <dbReference type="ARBA" id="ARBA00023001"/>
    </source>
</evidence>
<dbReference type="OrthoDB" id="2525337at2759"/>
<dbReference type="PANTHER" id="PTHR33353:SF13">
    <property type="entry name" value="ENDOGLUCANASE II"/>
    <property type="match status" value="1"/>
</dbReference>
<feature type="domain" description="Auxiliary Activity family 9 catalytic" evidence="12">
    <location>
        <begin position="18"/>
        <end position="225"/>
    </location>
</feature>
<dbReference type="GO" id="GO:0005576">
    <property type="term" value="C:extracellular region"/>
    <property type="evidence" value="ECO:0007669"/>
    <property type="project" value="UniProtKB-SubCell"/>
</dbReference>
<protein>
    <recommendedName>
        <fullName evidence="11">lytic cellulose monooxygenase (C4-dehydrogenating)</fullName>
        <ecNumber evidence="11">1.14.99.56</ecNumber>
    </recommendedName>
</protein>
<dbReference type="Proteomes" id="UP000272025">
    <property type="component" value="Unassembled WGS sequence"/>
</dbReference>
<dbReference type="EC" id="1.14.99.56" evidence="11"/>
<keyword evidence="8" id="KW-0624">Polysaccharide degradation</keyword>
<dbReference type="Pfam" id="PF03443">
    <property type="entry name" value="AA9"/>
    <property type="match status" value="1"/>
</dbReference>
<dbReference type="Gene3D" id="2.70.50.70">
    <property type="match status" value="1"/>
</dbReference>
<dbReference type="InterPro" id="IPR049892">
    <property type="entry name" value="AA9"/>
</dbReference>
<evidence type="ECO:0000313" key="14">
    <source>
        <dbReference type="Proteomes" id="UP000272025"/>
    </source>
</evidence>
<evidence type="ECO:0000256" key="2">
    <source>
        <dbReference type="ARBA" id="ARBA00004613"/>
    </source>
</evidence>
<proteinExistence type="inferred from homology"/>
<dbReference type="GO" id="GO:0030245">
    <property type="term" value="P:cellulose catabolic process"/>
    <property type="evidence" value="ECO:0007669"/>
    <property type="project" value="UniProtKB-KW"/>
</dbReference>
<comment type="cofactor">
    <cofactor evidence="1">
        <name>Cu(2+)</name>
        <dbReference type="ChEBI" id="CHEBI:29036"/>
    </cofactor>
</comment>
<dbReference type="GeneID" id="39576040"/>
<keyword evidence="3" id="KW-0964">Secreted</keyword>
<evidence type="ECO:0000256" key="6">
    <source>
        <dbReference type="ARBA" id="ARBA00023157"/>
    </source>
</evidence>
<reference evidence="13 14" key="1">
    <citation type="journal article" date="2018" name="Mol. Ecol.">
        <title>The obligate alkalophilic soda-lake fungus Sodiomyces alkalinus has shifted to a protein diet.</title>
        <authorList>
            <person name="Grum-Grzhimaylo A.A."/>
            <person name="Falkoski D.L."/>
            <person name="van den Heuvel J."/>
            <person name="Valero-Jimenez C.A."/>
            <person name="Min B."/>
            <person name="Choi I.G."/>
            <person name="Lipzen A."/>
            <person name="Daum C.G."/>
            <person name="Aanen D.K."/>
            <person name="Tsang A."/>
            <person name="Henrissat B."/>
            <person name="Bilanenko E.N."/>
            <person name="de Vries R.P."/>
            <person name="van Kan J.A.L."/>
            <person name="Grigoriev I.V."/>
            <person name="Debets A.J.M."/>
        </authorList>
    </citation>
    <scope>NUCLEOTIDE SEQUENCE [LARGE SCALE GENOMIC DNA]</scope>
    <source>
        <strain evidence="13 14">F11</strain>
    </source>
</reference>
<dbReference type="CDD" id="cd21175">
    <property type="entry name" value="LPMO_AA9"/>
    <property type="match status" value="1"/>
</dbReference>
<gene>
    <name evidence="13" type="ORF">SODALDRAFT_267637</name>
</gene>
<keyword evidence="14" id="KW-1185">Reference proteome</keyword>
<evidence type="ECO:0000256" key="10">
    <source>
        <dbReference type="ARBA" id="ARBA00045077"/>
    </source>
</evidence>
<comment type="similarity">
    <text evidence="9">Belongs to the polysaccharide monooxygenase AA9 family.</text>
</comment>
<dbReference type="RefSeq" id="XP_028469734.1">
    <property type="nucleotide sequence ID" value="XM_028607562.1"/>
</dbReference>
<keyword evidence="7" id="KW-0119">Carbohydrate metabolism</keyword>
<dbReference type="InterPro" id="IPR005103">
    <property type="entry name" value="AA9_LPMO"/>
</dbReference>
<evidence type="ECO:0000256" key="8">
    <source>
        <dbReference type="ARBA" id="ARBA00023326"/>
    </source>
</evidence>
<evidence type="ECO:0000256" key="3">
    <source>
        <dbReference type="ARBA" id="ARBA00022525"/>
    </source>
</evidence>
<evidence type="ECO:0000256" key="9">
    <source>
        <dbReference type="ARBA" id="ARBA00044502"/>
    </source>
</evidence>
<sequence>MKYAAASALGFAALAHGHAIFQVISVNGEEAPLLSGLRAPGSNNPVENVNSPDLTCGLVTRVSRDVIEVEAGDSIGAWYQHVIGGAQYPGDPDNPIAASHKGPLTAWLARVDDAANAPVQGLEWFKVAEDNFDTSTGRWGVDNLLDQDGWFYFDLPRCIAPGDYLLRVELLALHSAYGRGGAQFYTSCANLRVTAGGDFVPNDTVAIPGVYDAADPAIQIMIYGNSGRPDNNFRPYQAPGPRPITC</sequence>
<evidence type="ECO:0000256" key="11">
    <source>
        <dbReference type="ARBA" id="ARBA00047174"/>
    </source>
</evidence>
<dbReference type="AlphaFoldDB" id="A0A3N2Q5J5"/>
<evidence type="ECO:0000256" key="4">
    <source>
        <dbReference type="ARBA" id="ARBA00022729"/>
    </source>
</evidence>
<organism evidence="13 14">
    <name type="scientific">Sodiomyces alkalinus (strain CBS 110278 / VKM F-3762 / F11)</name>
    <name type="common">Alkaliphilic filamentous fungus</name>
    <dbReference type="NCBI Taxonomy" id="1314773"/>
    <lineage>
        <taxon>Eukaryota</taxon>
        <taxon>Fungi</taxon>
        <taxon>Dikarya</taxon>
        <taxon>Ascomycota</taxon>
        <taxon>Pezizomycotina</taxon>
        <taxon>Sordariomycetes</taxon>
        <taxon>Hypocreomycetidae</taxon>
        <taxon>Glomerellales</taxon>
        <taxon>Plectosphaerellaceae</taxon>
        <taxon>Sodiomyces</taxon>
    </lineage>
</organism>
<name>A0A3N2Q5J5_SODAK</name>
<evidence type="ECO:0000256" key="7">
    <source>
        <dbReference type="ARBA" id="ARBA00023277"/>
    </source>
</evidence>
<keyword evidence="5" id="KW-0136">Cellulose degradation</keyword>
<evidence type="ECO:0000259" key="12">
    <source>
        <dbReference type="Pfam" id="PF03443"/>
    </source>
</evidence>
<keyword evidence="6" id="KW-1015">Disulfide bond</keyword>
<comment type="subcellular location">
    <subcellularLocation>
        <location evidence="2">Secreted</location>
    </subcellularLocation>
</comment>
<accession>A0A3N2Q5J5</accession>
<comment type="catalytic activity">
    <reaction evidence="10">
        <text>[(1-&gt;4)-beta-D-glucosyl]n+m + reduced acceptor + O2 = 4-dehydro-beta-D-glucosyl-[(1-&gt;4)-beta-D-glucosyl]n-1 + [(1-&gt;4)-beta-D-glucosyl]m + acceptor + H2O.</text>
        <dbReference type="EC" id="1.14.99.56"/>
    </reaction>
</comment>
<dbReference type="STRING" id="1314773.A0A3N2Q5J5"/>
<evidence type="ECO:0000313" key="13">
    <source>
        <dbReference type="EMBL" id="ROT41928.1"/>
    </source>
</evidence>
<dbReference type="PANTHER" id="PTHR33353">
    <property type="entry name" value="PUTATIVE (AFU_ORTHOLOGUE AFUA_1G12560)-RELATED"/>
    <property type="match status" value="1"/>
</dbReference>
<keyword evidence="4" id="KW-0732">Signal</keyword>
<evidence type="ECO:0000256" key="1">
    <source>
        <dbReference type="ARBA" id="ARBA00001973"/>
    </source>
</evidence>
<dbReference type="EMBL" id="ML119051">
    <property type="protein sequence ID" value="ROT41928.1"/>
    <property type="molecule type" value="Genomic_DNA"/>
</dbReference>